<feature type="region of interest" description="Disordered" evidence="1">
    <location>
        <begin position="1"/>
        <end position="21"/>
    </location>
</feature>
<evidence type="ECO:0000256" key="1">
    <source>
        <dbReference type="SAM" id="MobiDB-lite"/>
    </source>
</evidence>
<evidence type="ECO:0000313" key="3">
    <source>
        <dbReference type="Proteomes" id="UP001196870"/>
    </source>
</evidence>
<gene>
    <name evidence="2" type="ORF">GXW71_33720</name>
</gene>
<protein>
    <submittedName>
        <fullName evidence="2">Uncharacterized protein</fullName>
    </submittedName>
</protein>
<proteinExistence type="predicted"/>
<dbReference type="RefSeq" id="WP_211858322.1">
    <property type="nucleotide sequence ID" value="NZ_JAAGBB010000101.1"/>
</dbReference>
<reference evidence="3" key="1">
    <citation type="journal article" date="2021" name="Syst. Appl. Microbiol.">
        <title>Roseomonas hellenica sp. nov., isolated from roots of wild-growing Alkanna tinctoria.</title>
        <authorList>
            <person name="Rat A."/>
            <person name="Naranjo H.D."/>
            <person name="Lebbe L."/>
            <person name="Cnockaert M."/>
            <person name="Krigas N."/>
            <person name="Grigoriadou K."/>
            <person name="Maloupa E."/>
            <person name="Willems A."/>
        </authorList>
    </citation>
    <scope>NUCLEOTIDE SEQUENCE [LARGE SCALE GENOMIC DNA]</scope>
    <source>
        <strain evidence="3">LMG 31523</strain>
    </source>
</reference>
<evidence type="ECO:0000313" key="2">
    <source>
        <dbReference type="EMBL" id="MBR0669357.1"/>
    </source>
</evidence>
<comment type="caution">
    <text evidence="2">The sequence shown here is derived from an EMBL/GenBank/DDBJ whole genome shotgun (WGS) entry which is preliminary data.</text>
</comment>
<keyword evidence="3" id="KW-1185">Reference proteome</keyword>
<dbReference type="Proteomes" id="UP001196870">
    <property type="component" value="Unassembled WGS sequence"/>
</dbReference>
<name>A0ABS5F9X2_9PROT</name>
<organism evidence="2 3">
    <name type="scientific">Plastoroseomonas hellenica</name>
    <dbReference type="NCBI Taxonomy" id="2687306"/>
    <lineage>
        <taxon>Bacteria</taxon>
        <taxon>Pseudomonadati</taxon>
        <taxon>Pseudomonadota</taxon>
        <taxon>Alphaproteobacteria</taxon>
        <taxon>Acetobacterales</taxon>
        <taxon>Acetobacteraceae</taxon>
        <taxon>Plastoroseomonas</taxon>
    </lineage>
</organism>
<sequence>MAKRDAFPPLEPAGDGSRPAGAWQDAELAELLRIWPVLDLPERRALLGFIRHIVKSGAEDQSSGG</sequence>
<accession>A0ABS5F9X2</accession>
<dbReference type="EMBL" id="JAAGBB010000101">
    <property type="protein sequence ID" value="MBR0669357.1"/>
    <property type="molecule type" value="Genomic_DNA"/>
</dbReference>